<feature type="region of interest" description="Disordered" evidence="1">
    <location>
        <begin position="279"/>
        <end position="299"/>
    </location>
</feature>
<dbReference type="Proteomes" id="UP001642406">
    <property type="component" value="Unassembled WGS sequence"/>
</dbReference>
<evidence type="ECO:0000313" key="2">
    <source>
        <dbReference type="EMBL" id="CAK7213299.1"/>
    </source>
</evidence>
<proteinExistence type="predicted"/>
<comment type="caution">
    <text evidence="2">The sequence shown here is derived from an EMBL/GenBank/DDBJ whole genome shotgun (WGS) entry which is preliminary data.</text>
</comment>
<feature type="region of interest" description="Disordered" evidence="1">
    <location>
        <begin position="1"/>
        <end position="71"/>
    </location>
</feature>
<protein>
    <submittedName>
        <fullName evidence="2">Uncharacterized protein</fullName>
    </submittedName>
</protein>
<reference evidence="2 3" key="1">
    <citation type="submission" date="2024-01" db="EMBL/GenBank/DDBJ databases">
        <authorList>
            <person name="Allen C."/>
            <person name="Tagirdzhanova G."/>
        </authorList>
    </citation>
    <scope>NUCLEOTIDE SEQUENCE [LARGE SCALE GENOMIC DNA]</scope>
</reference>
<gene>
    <name evidence="2" type="ORF">SBRCBS47491_001758</name>
</gene>
<keyword evidence="3" id="KW-1185">Reference proteome</keyword>
<sequence length="328" mass="36397">MFATMTPPVFGPSAGSPERLPMMPAFASSPFRPSRPSPLSSSPIRASSPPSSASHMMSLQLDTQSSPIQPSSFSSAPLIFGASTTSLPEMNTQTHQQQQKPIFNFGGDANKGPKFRFASRPTKPVPRGQQSRDAAQQTRRTLFLRNVRQRADDRNWDRRNFEQELQKLEWWSLERELRQARESDVMSMLTEQDIEDAEGWMATPASSQPSSSMPSFYENSVGLDGSMDTDHARRHNSGGMYYDRAANEEDEEAEDERMAELLAMEEEAEMEALIASMEADSAAGPPNESMMPPPERPASIVYSDEDYDAIFGEILSGTGEEDTDMGSF</sequence>
<feature type="compositionally biased region" description="Low complexity" evidence="1">
    <location>
        <begin position="24"/>
        <end position="54"/>
    </location>
</feature>
<name>A0ABP0B1U6_9PEZI</name>
<dbReference type="EMBL" id="CAWUHC010000009">
    <property type="protein sequence ID" value="CAK7213299.1"/>
    <property type="molecule type" value="Genomic_DNA"/>
</dbReference>
<evidence type="ECO:0000313" key="3">
    <source>
        <dbReference type="Proteomes" id="UP001642406"/>
    </source>
</evidence>
<evidence type="ECO:0000256" key="1">
    <source>
        <dbReference type="SAM" id="MobiDB-lite"/>
    </source>
</evidence>
<accession>A0ABP0B1U6</accession>
<feature type="region of interest" description="Disordered" evidence="1">
    <location>
        <begin position="118"/>
        <end position="139"/>
    </location>
</feature>
<feature type="compositionally biased region" description="Polar residues" evidence="1">
    <location>
        <begin position="128"/>
        <end position="139"/>
    </location>
</feature>
<organism evidence="2 3">
    <name type="scientific">Sporothrix bragantina</name>
    <dbReference type="NCBI Taxonomy" id="671064"/>
    <lineage>
        <taxon>Eukaryota</taxon>
        <taxon>Fungi</taxon>
        <taxon>Dikarya</taxon>
        <taxon>Ascomycota</taxon>
        <taxon>Pezizomycotina</taxon>
        <taxon>Sordariomycetes</taxon>
        <taxon>Sordariomycetidae</taxon>
        <taxon>Ophiostomatales</taxon>
        <taxon>Ophiostomataceae</taxon>
        <taxon>Sporothrix</taxon>
    </lineage>
</organism>